<evidence type="ECO:0000256" key="3">
    <source>
        <dbReference type="RuleBase" id="RU000363"/>
    </source>
</evidence>
<dbReference type="InterPro" id="IPR002347">
    <property type="entry name" value="SDR_fam"/>
</dbReference>
<dbReference type="RefSeq" id="WP_104831633.1">
    <property type="nucleotide sequence ID" value="NZ_PJCH01000015.1"/>
</dbReference>
<proteinExistence type="inferred from homology"/>
<protein>
    <submittedName>
        <fullName evidence="4">Short-chain dehydrogenase</fullName>
    </submittedName>
</protein>
<comment type="similarity">
    <text evidence="1 3">Belongs to the short-chain dehydrogenases/reductases (SDR) family.</text>
</comment>
<dbReference type="EMBL" id="PJCH01000015">
    <property type="protein sequence ID" value="PQA86421.1"/>
    <property type="molecule type" value="Genomic_DNA"/>
</dbReference>
<dbReference type="PRINTS" id="PR00080">
    <property type="entry name" value="SDRFAMILY"/>
</dbReference>
<dbReference type="InterPro" id="IPR020904">
    <property type="entry name" value="Sc_DH/Rdtase_CS"/>
</dbReference>
<evidence type="ECO:0000256" key="2">
    <source>
        <dbReference type="ARBA" id="ARBA00023002"/>
    </source>
</evidence>
<evidence type="ECO:0000313" key="4">
    <source>
        <dbReference type="EMBL" id="PQA86421.1"/>
    </source>
</evidence>
<dbReference type="InterPro" id="IPR036291">
    <property type="entry name" value="NAD(P)-bd_dom_sf"/>
</dbReference>
<gene>
    <name evidence="4" type="ORF">CW354_19010</name>
</gene>
<dbReference type="OrthoDB" id="658698at2"/>
<sequence>MSKLTGKTAIITGASTGIGRGIAQQLARAGASVIVTARSADKLEDLAQEITAEGERALAAPADVTKESEIVGVFETCLKAFGAPDILVNNAGMADATPVHELTTERWRQVIDTNLTSYFLFSREAIRLMKENGTGGRIINIGSLSAKIPRGHSMAYTASKFAIEGMTKQIALDYRDDLITAAAIHPGATRSMLAPGFSDKPSPDRLEPAHIGDLIVYLCGLPPEMTLLDTVILPVRVPFLGRG</sequence>
<evidence type="ECO:0000313" key="5">
    <source>
        <dbReference type="Proteomes" id="UP000239504"/>
    </source>
</evidence>
<dbReference type="PRINTS" id="PR00081">
    <property type="entry name" value="GDHRDH"/>
</dbReference>
<dbReference type="Proteomes" id="UP000239504">
    <property type="component" value="Unassembled WGS sequence"/>
</dbReference>
<dbReference type="PANTHER" id="PTHR43669">
    <property type="entry name" value="5-KETO-D-GLUCONATE 5-REDUCTASE"/>
    <property type="match status" value="1"/>
</dbReference>
<dbReference type="GO" id="GO:0016491">
    <property type="term" value="F:oxidoreductase activity"/>
    <property type="evidence" value="ECO:0007669"/>
    <property type="project" value="UniProtKB-KW"/>
</dbReference>
<dbReference type="Gene3D" id="3.40.50.720">
    <property type="entry name" value="NAD(P)-binding Rossmann-like Domain"/>
    <property type="match status" value="1"/>
</dbReference>
<organism evidence="4 5">
    <name type="scientific">Hyphococcus luteus</name>
    <dbReference type="NCBI Taxonomy" id="2058213"/>
    <lineage>
        <taxon>Bacteria</taxon>
        <taxon>Pseudomonadati</taxon>
        <taxon>Pseudomonadota</taxon>
        <taxon>Alphaproteobacteria</taxon>
        <taxon>Parvularculales</taxon>
        <taxon>Parvularculaceae</taxon>
        <taxon>Hyphococcus</taxon>
    </lineage>
</organism>
<dbReference type="SUPFAM" id="SSF51735">
    <property type="entry name" value="NAD(P)-binding Rossmann-fold domains"/>
    <property type="match status" value="1"/>
</dbReference>
<keyword evidence="5" id="KW-1185">Reference proteome</keyword>
<dbReference type="Pfam" id="PF00106">
    <property type="entry name" value="adh_short"/>
    <property type="match status" value="1"/>
</dbReference>
<dbReference type="FunFam" id="3.40.50.720:FF:000084">
    <property type="entry name" value="Short-chain dehydrogenase reductase"/>
    <property type="match status" value="1"/>
</dbReference>
<dbReference type="AlphaFoldDB" id="A0A2S7K1S7"/>
<name>A0A2S7K1S7_9PROT</name>
<dbReference type="PROSITE" id="PS00061">
    <property type="entry name" value="ADH_SHORT"/>
    <property type="match status" value="1"/>
</dbReference>
<evidence type="ECO:0000256" key="1">
    <source>
        <dbReference type="ARBA" id="ARBA00006484"/>
    </source>
</evidence>
<dbReference type="PANTHER" id="PTHR43669:SF3">
    <property type="entry name" value="ALCOHOL DEHYDROGENASE, PUTATIVE (AFU_ORTHOLOGUE AFUA_3G03445)-RELATED"/>
    <property type="match status" value="1"/>
</dbReference>
<reference evidence="4 5" key="1">
    <citation type="submission" date="2017-12" db="EMBL/GenBank/DDBJ databases">
        <authorList>
            <person name="Hurst M.R.H."/>
        </authorList>
    </citation>
    <scope>NUCLEOTIDE SEQUENCE [LARGE SCALE GENOMIC DNA]</scope>
    <source>
        <strain evidence="4 5">SY-3-19</strain>
    </source>
</reference>
<accession>A0A2S7K1S7</accession>
<dbReference type="CDD" id="cd05233">
    <property type="entry name" value="SDR_c"/>
    <property type="match status" value="1"/>
</dbReference>
<keyword evidence="2" id="KW-0560">Oxidoreductase</keyword>
<comment type="caution">
    <text evidence="4">The sequence shown here is derived from an EMBL/GenBank/DDBJ whole genome shotgun (WGS) entry which is preliminary data.</text>
</comment>